<feature type="region of interest" description="Disordered" evidence="7">
    <location>
        <begin position="733"/>
        <end position="1261"/>
    </location>
</feature>
<evidence type="ECO:0000256" key="6">
    <source>
        <dbReference type="ARBA" id="ARBA00046432"/>
    </source>
</evidence>
<feature type="compositionally biased region" description="Polar residues" evidence="7">
    <location>
        <begin position="1007"/>
        <end position="1028"/>
    </location>
</feature>
<dbReference type="PANTHER" id="PTHR45887">
    <property type="entry name" value="TRANSLATION INITIATION FACTOR EIF-2B SUBUNIT EPSILON"/>
    <property type="match status" value="1"/>
</dbReference>
<sequence>MPPKSSAGKEKLTDEDDVLQAVILADSFNKRFKPLTVGKPRCLLPVCNATLLDWTFESLSLAGVQEIFVICRSYPDLVKAAIRDSKWSNPMYGLKIVPIITSKETFTPGDAMRDIYTRGIITSDFVLVMGDLVSNVRIDEVVRVHKERRRTNKDAIMTMCVKESGAVHRSRSQGESAVFVLDANTSECLHYESVTGYPPKKVAQIPREIFKEHPEVEVRYDLIDCCIDVCSVEVPSLFQDNFDYGDIRRDFVHGVLTSDLLMKNIHCYVLKEGYAARVADTRSYDAVSKDILARWTFPLVPDDNHPGGHSYEHLRGNKYIAKGNSVSLSRTCKIGTNCLIGAGTTISDNASIQASVIGRNCFIAPNVVLKNVYIFDGTTIGEGGVIEECIIGANVTIKEGSRIDRGSLVGDGVVLGKNARLGPFDRVSKRREVLKKALNGSGKEHDESEDDEDEDSELEDVEAHQDDVSVMIGEGSNAIVWPQGPREDDEDIDEVERYYNQRLMRLGDTCSDMELEPEDDSVADDIDSDSDSDSDDSLHSNALSAVSSATSYSSPATGAAAIHALQETAAQEEFQYEVSQSLERAFAEGHSVDNAAVELKTLRMASNVDLKKVREAVVKAIVEKIQVVEEGGAKQRTEIASVVKRWGALIDKIGGVDAVETVEVLQYNCAQSARLPLFGQILAALYQEDIVDEDDIRAWHATPIAKGETLQAGTTLEENVKRCWAVGSKMIEQFDEQESSEEEDSGEEADQSEGEKAAVIPATVEEEEEEEISEEEEEGDTEAEADVKTTQVATASQSAPPKPTEPTSKAAAAAAAAESSEEESDEEDESEEEQTTASGTTPASVSVPDGTAKTATPQTSSASQLSAPVTVLQAKEDEEESEEEQESEEEESEDEPAPTAAAAPTPAATPLAPVAPEPAAAAPVASQESSEEEDEDEEESEEEESDVEPVPPSVYTASAEAKGTSPASAQPQILAATTPAVADEESDEGEDESDEEEDATSAIEAQPVTQTTPSTSAPGVSHPTTTDVSAAAPPKPPVERSEEEEDEEDEDEDEDSDEEVDDDEAVVTSVATLTPATTATATASMPAAALSSVPIAATPSSSTQTVPTVPSTSAPIANVLEEGSDEDEDEYDDEDDEEEDDEDEEDEDEDEEDENQTAPTDTKPPPPPPAASGPSQPSSSAPAPTQPAPKTDTSDDESEEGSEEEEDEAEAEEPSSQADETNTTTPTVAHEEAPLVKTTLDTVAESSSEDDEDEDLDVTVAKIQPPAVAGVVLAEANASRETITAPAHTRDGSGSSNPGSQNRAQDQPSTDLTMSEASGSVSGSGSDVYTTSEDEDSDSEDVSSKIRYCITAESHDIRYNICVCICDRQHR</sequence>
<feature type="domain" description="W2" evidence="8">
    <location>
        <begin position="568"/>
        <end position="744"/>
    </location>
</feature>
<keyword evidence="3" id="KW-0963">Cytoplasm</keyword>
<evidence type="ECO:0000256" key="5">
    <source>
        <dbReference type="ARBA" id="ARBA00044345"/>
    </source>
</evidence>
<feature type="compositionally biased region" description="Polar residues" evidence="7">
    <location>
        <begin position="853"/>
        <end position="867"/>
    </location>
</feature>
<feature type="compositionally biased region" description="Low complexity" evidence="7">
    <location>
        <begin position="1066"/>
        <end position="1115"/>
    </location>
</feature>
<feature type="compositionally biased region" description="Low complexity" evidence="7">
    <location>
        <begin position="897"/>
        <end position="928"/>
    </location>
</feature>
<comment type="caution">
    <text evidence="9">The sequence shown here is derived from an EMBL/GenBank/DDBJ whole genome shotgun (WGS) entry which is preliminary data.</text>
</comment>
<evidence type="ECO:0000256" key="2">
    <source>
        <dbReference type="ARBA" id="ARBA00007878"/>
    </source>
</evidence>
<keyword evidence="10" id="KW-1185">Reference proteome</keyword>
<feature type="compositionally biased region" description="Acidic residues" evidence="7">
    <location>
        <begin position="1194"/>
        <end position="1213"/>
    </location>
</feature>
<reference evidence="9 10" key="1">
    <citation type="submission" date="2019-02" db="EMBL/GenBank/DDBJ databases">
        <title>Genome sequencing of the rare red list fungi Antrodiella citrinella (Flaviporus citrinellus).</title>
        <authorList>
            <person name="Buettner E."/>
            <person name="Kellner H."/>
        </authorList>
    </citation>
    <scope>NUCLEOTIDE SEQUENCE [LARGE SCALE GENOMIC DNA]</scope>
    <source>
        <strain evidence="9 10">DSM 108506</strain>
    </source>
</reference>
<gene>
    <name evidence="9" type="ORF">EUX98_g8230</name>
</gene>
<comment type="similarity">
    <text evidence="2">Belongs to the eIF-2B gamma/epsilon subunits family.</text>
</comment>
<feature type="compositionally biased region" description="Acidic residues" evidence="7">
    <location>
        <begin position="819"/>
        <end position="834"/>
    </location>
</feature>
<feature type="compositionally biased region" description="Low complexity" evidence="7">
    <location>
        <begin position="805"/>
        <end position="818"/>
    </location>
</feature>
<feature type="compositionally biased region" description="Acidic residues" evidence="7">
    <location>
        <begin position="764"/>
        <end position="784"/>
    </location>
</feature>
<feature type="compositionally biased region" description="Acidic residues" evidence="7">
    <location>
        <begin position="511"/>
        <end position="535"/>
    </location>
</feature>
<name>A0A4S4MBF9_9APHY</name>
<feature type="compositionally biased region" description="Acidic residues" evidence="7">
    <location>
        <begin position="1041"/>
        <end position="1065"/>
    </location>
</feature>
<evidence type="ECO:0000256" key="1">
    <source>
        <dbReference type="ARBA" id="ARBA00004514"/>
    </source>
</evidence>
<dbReference type="GO" id="GO:0003743">
    <property type="term" value="F:translation initiation factor activity"/>
    <property type="evidence" value="ECO:0007669"/>
    <property type="project" value="TreeGrafter"/>
</dbReference>
<feature type="compositionally biased region" description="Low complexity" evidence="7">
    <location>
        <begin position="1318"/>
        <end position="1331"/>
    </location>
</feature>
<feature type="compositionally biased region" description="Acidic residues" evidence="7">
    <location>
        <begin position="982"/>
        <end position="999"/>
    </location>
</feature>
<dbReference type="EMBL" id="SGPM01000421">
    <property type="protein sequence ID" value="THH22147.1"/>
    <property type="molecule type" value="Genomic_DNA"/>
</dbReference>
<dbReference type="Pfam" id="PF00483">
    <property type="entry name" value="NTP_transferase"/>
    <property type="match status" value="1"/>
</dbReference>
<evidence type="ECO:0000256" key="4">
    <source>
        <dbReference type="ARBA" id="ARBA00044144"/>
    </source>
</evidence>
<evidence type="ECO:0000256" key="3">
    <source>
        <dbReference type="ARBA" id="ARBA00022490"/>
    </source>
</evidence>
<evidence type="ECO:0000259" key="8">
    <source>
        <dbReference type="PROSITE" id="PS51363"/>
    </source>
</evidence>
<feature type="compositionally biased region" description="Pro residues" evidence="7">
    <location>
        <begin position="1162"/>
        <end position="1171"/>
    </location>
</feature>
<feature type="compositionally biased region" description="Polar residues" evidence="7">
    <location>
        <begin position="788"/>
        <end position="797"/>
    </location>
</feature>
<dbReference type="Gene3D" id="2.160.10.10">
    <property type="entry name" value="Hexapeptide repeat proteins"/>
    <property type="match status" value="1"/>
</dbReference>
<dbReference type="OrthoDB" id="424572at2759"/>
<dbReference type="InterPro" id="IPR016024">
    <property type="entry name" value="ARM-type_fold"/>
</dbReference>
<dbReference type="InterPro" id="IPR029044">
    <property type="entry name" value="Nucleotide-diphossugar_trans"/>
</dbReference>
<organism evidence="9 10">
    <name type="scientific">Antrodiella citrinella</name>
    <dbReference type="NCBI Taxonomy" id="2447956"/>
    <lineage>
        <taxon>Eukaryota</taxon>
        <taxon>Fungi</taxon>
        <taxon>Dikarya</taxon>
        <taxon>Basidiomycota</taxon>
        <taxon>Agaricomycotina</taxon>
        <taxon>Agaricomycetes</taxon>
        <taxon>Polyporales</taxon>
        <taxon>Steccherinaceae</taxon>
        <taxon>Antrodiella</taxon>
    </lineage>
</organism>
<dbReference type="InterPro" id="IPR051956">
    <property type="entry name" value="eIF2B_epsilon"/>
</dbReference>
<dbReference type="CDD" id="cd11558">
    <property type="entry name" value="W2_eIF2B_epsilon"/>
    <property type="match status" value="1"/>
</dbReference>
<comment type="subcellular location">
    <subcellularLocation>
        <location evidence="1">Cytoplasm</location>
        <location evidence="1">Cytosol</location>
    </subcellularLocation>
</comment>
<dbReference type="SUPFAM" id="SSF48371">
    <property type="entry name" value="ARM repeat"/>
    <property type="match status" value="1"/>
</dbReference>
<proteinExistence type="inferred from homology"/>
<dbReference type="Pfam" id="PF25084">
    <property type="entry name" value="LbH_EIF2B"/>
    <property type="match status" value="1"/>
</dbReference>
<feature type="region of interest" description="Disordered" evidence="7">
    <location>
        <begin position="1273"/>
        <end position="1343"/>
    </location>
</feature>
<feature type="compositionally biased region" description="Acidic residues" evidence="7">
    <location>
        <begin position="1122"/>
        <end position="1155"/>
    </location>
</feature>
<feature type="region of interest" description="Disordered" evidence="7">
    <location>
        <begin position="509"/>
        <end position="542"/>
    </location>
</feature>
<dbReference type="CDD" id="cd04197">
    <property type="entry name" value="eIF-2B_epsilon_N"/>
    <property type="match status" value="1"/>
</dbReference>
<dbReference type="InterPro" id="IPR003307">
    <property type="entry name" value="W2_domain"/>
</dbReference>
<dbReference type="InterPro" id="IPR044123">
    <property type="entry name" value="W2_eIF2B_epsilon"/>
</dbReference>
<feature type="compositionally biased region" description="Acidic residues" evidence="7">
    <location>
        <begin position="447"/>
        <end position="460"/>
    </location>
</feature>
<dbReference type="InterPro" id="IPR035543">
    <property type="entry name" value="eIF-2B_epsilon_N"/>
</dbReference>
<feature type="compositionally biased region" description="Acidic residues" evidence="7">
    <location>
        <begin position="1332"/>
        <end position="1341"/>
    </location>
</feature>
<dbReference type="Proteomes" id="UP000308730">
    <property type="component" value="Unassembled WGS sequence"/>
</dbReference>
<feature type="compositionally biased region" description="Acidic residues" evidence="7">
    <location>
        <begin position="929"/>
        <end position="947"/>
    </location>
</feature>
<feature type="compositionally biased region" description="Acidic residues" evidence="7">
    <location>
        <begin position="733"/>
        <end position="752"/>
    </location>
</feature>
<protein>
    <recommendedName>
        <fullName evidence="4">Translation initiation factor eIF2B subunit epsilon</fullName>
    </recommendedName>
    <alternativeName>
        <fullName evidence="5">eIF2B GDP-GTP exchange factor subunit epsilon</fullName>
    </alternativeName>
</protein>
<feature type="compositionally biased region" description="Acidic residues" evidence="7">
    <location>
        <begin position="876"/>
        <end position="896"/>
    </location>
</feature>
<evidence type="ECO:0000313" key="10">
    <source>
        <dbReference type="Proteomes" id="UP000308730"/>
    </source>
</evidence>
<feature type="compositionally biased region" description="Low complexity" evidence="7">
    <location>
        <begin position="1172"/>
        <end position="1191"/>
    </location>
</feature>
<dbReference type="Gene3D" id="1.25.40.180">
    <property type="match status" value="1"/>
</dbReference>
<accession>A0A4S4MBF9</accession>
<dbReference type="GO" id="GO:0005085">
    <property type="term" value="F:guanyl-nucleotide exchange factor activity"/>
    <property type="evidence" value="ECO:0007669"/>
    <property type="project" value="InterPro"/>
</dbReference>
<feature type="compositionally biased region" description="Acidic residues" evidence="7">
    <location>
        <begin position="1247"/>
        <end position="1257"/>
    </location>
</feature>
<dbReference type="GO" id="GO:0031369">
    <property type="term" value="F:translation initiation factor binding"/>
    <property type="evidence" value="ECO:0007669"/>
    <property type="project" value="InterPro"/>
</dbReference>
<dbReference type="FunFam" id="3.90.550.10:FF:000066">
    <property type="entry name" value="Translation initiation factor eIF-2B subunit epsilon"/>
    <property type="match status" value="1"/>
</dbReference>
<evidence type="ECO:0000256" key="7">
    <source>
        <dbReference type="SAM" id="MobiDB-lite"/>
    </source>
</evidence>
<feature type="region of interest" description="Disordered" evidence="7">
    <location>
        <begin position="436"/>
        <end position="461"/>
    </location>
</feature>
<dbReference type="SUPFAM" id="SSF53448">
    <property type="entry name" value="Nucleotide-diphospho-sugar transferases"/>
    <property type="match status" value="1"/>
</dbReference>
<dbReference type="Gene3D" id="3.90.550.10">
    <property type="entry name" value="Spore Coat Polysaccharide Biosynthesis Protein SpsA, Chain A"/>
    <property type="match status" value="1"/>
</dbReference>
<dbReference type="Pfam" id="PF02020">
    <property type="entry name" value="W2"/>
    <property type="match status" value="1"/>
</dbReference>
<comment type="subunit">
    <text evidence="6">Component of the translation initiation factor 2B (eIF2B) complex which is a heterodecamer of two sets of five different subunits: alpha, beta, gamma, delta and epsilon. Subunits alpha, beta and delta comprise a regulatory subcomplex and subunits epsilon and gamma comprise a catalytic subcomplex. Within the complex, the hexameric regulatory complex resides at the center, with the two heterodimeric catalytic subcomplexes bound on opposite sides.</text>
</comment>
<evidence type="ECO:0000313" key="9">
    <source>
        <dbReference type="EMBL" id="THH22147.1"/>
    </source>
</evidence>
<dbReference type="GO" id="GO:0005829">
    <property type="term" value="C:cytosol"/>
    <property type="evidence" value="ECO:0007669"/>
    <property type="project" value="UniProtKB-SubCell"/>
</dbReference>
<feature type="compositionally biased region" description="Polar residues" evidence="7">
    <location>
        <begin position="1292"/>
        <end position="1317"/>
    </location>
</feature>
<dbReference type="InterPro" id="IPR056764">
    <property type="entry name" value="LbH_EIF2B3/5"/>
</dbReference>
<dbReference type="GO" id="GO:0005851">
    <property type="term" value="C:eukaryotic translation initiation factor 2B complex"/>
    <property type="evidence" value="ECO:0007669"/>
    <property type="project" value="TreeGrafter"/>
</dbReference>
<dbReference type="PANTHER" id="PTHR45887:SF1">
    <property type="entry name" value="TRANSLATION INITIATION FACTOR EIF-2B SUBUNIT EPSILON"/>
    <property type="match status" value="1"/>
</dbReference>
<dbReference type="InterPro" id="IPR005835">
    <property type="entry name" value="NTP_transferase_dom"/>
</dbReference>
<dbReference type="PROSITE" id="PS51363">
    <property type="entry name" value="W2"/>
    <property type="match status" value="1"/>
</dbReference>